<dbReference type="GO" id="GO:0005886">
    <property type="term" value="C:plasma membrane"/>
    <property type="evidence" value="ECO:0007669"/>
    <property type="project" value="TreeGrafter"/>
</dbReference>
<feature type="transmembrane region" description="Helical" evidence="8">
    <location>
        <begin position="177"/>
        <end position="193"/>
    </location>
</feature>
<proteinExistence type="predicted"/>
<dbReference type="GO" id="GO:0051301">
    <property type="term" value="P:cell division"/>
    <property type="evidence" value="ECO:0007669"/>
    <property type="project" value="InterPro"/>
</dbReference>
<evidence type="ECO:0000256" key="3">
    <source>
        <dbReference type="ARBA" id="ARBA00022960"/>
    </source>
</evidence>
<keyword evidence="2 8" id="KW-0812">Transmembrane</keyword>
<dbReference type="InterPro" id="IPR011923">
    <property type="entry name" value="RodA/MrdB"/>
</dbReference>
<evidence type="ECO:0000256" key="1">
    <source>
        <dbReference type="ARBA" id="ARBA00004141"/>
    </source>
</evidence>
<keyword evidence="4 8" id="KW-1133">Transmembrane helix</keyword>
<feature type="transmembrane region" description="Helical" evidence="8">
    <location>
        <begin position="63"/>
        <end position="79"/>
    </location>
</feature>
<protein>
    <recommendedName>
        <fullName evidence="6">peptidoglycan glycosyltransferase</fullName>
        <ecNumber evidence="6">2.4.99.28</ecNumber>
    </recommendedName>
</protein>
<dbReference type="RefSeq" id="WP_093117660.1">
    <property type="nucleotide sequence ID" value="NZ_FNWJ01000002.1"/>
</dbReference>
<dbReference type="OrthoDB" id="9768187at2"/>
<evidence type="ECO:0000256" key="2">
    <source>
        <dbReference type="ARBA" id="ARBA00022692"/>
    </source>
</evidence>
<dbReference type="GO" id="GO:0032153">
    <property type="term" value="C:cell division site"/>
    <property type="evidence" value="ECO:0007669"/>
    <property type="project" value="TreeGrafter"/>
</dbReference>
<feature type="transmembrane region" description="Helical" evidence="8">
    <location>
        <begin position="91"/>
        <end position="108"/>
    </location>
</feature>
<reference evidence="10" key="1">
    <citation type="submission" date="2016-10" db="EMBL/GenBank/DDBJ databases">
        <authorList>
            <person name="Varghese N."/>
            <person name="Submissions S."/>
        </authorList>
    </citation>
    <scope>NUCLEOTIDE SEQUENCE [LARGE SCALE GENOMIC DNA]</scope>
    <source>
        <strain evidence="10">ATCC 35263</strain>
    </source>
</reference>
<evidence type="ECO:0000313" key="9">
    <source>
        <dbReference type="EMBL" id="SEH13933.1"/>
    </source>
</evidence>
<dbReference type="GO" id="GO:0015648">
    <property type="term" value="F:lipid-linked peptidoglycan transporter activity"/>
    <property type="evidence" value="ECO:0007669"/>
    <property type="project" value="TreeGrafter"/>
</dbReference>
<sequence length="393" mass="41857">MYASSLATRSRGTARPFPRLLAGLDPLMLLASVGLIAASVVVLGEATTGDIPSQPYYYVWRQVAYGAVGCALMLAISRIDYARLREYRNGIYLATLGSIIAVFAIGSASRGSRRWIELPFFNLQPSELGKLLLVIALAGFVVDNVRRLNERQTTVRVLLLGLVPATLVVAQPDLGTGLVYVAATIAILFLAGTRWSHFVVLACVGSLVAVFALVVAPAVGVEVLKPYQRDRLTAFLHPSADPRAEGYQINQSLTAIGSGGKTGRGEDATQTKLNFLPEHHTDFIFAVVGEVFGFIGAALVLSLYALLIWRALRVVTLAKTLFGALVAGGITAMLMFQVFVNVGMTIGLAPITGVPLPLLSYGGSSVIVTFMSLGLLQSIHARSRELSLAKAVA</sequence>
<keyword evidence="10" id="KW-1185">Reference proteome</keyword>
<evidence type="ECO:0000256" key="6">
    <source>
        <dbReference type="ARBA" id="ARBA00044770"/>
    </source>
</evidence>
<accession>A0A1H6FV96</accession>
<dbReference type="NCBIfam" id="TIGR02210">
    <property type="entry name" value="rodA_shape"/>
    <property type="match status" value="1"/>
</dbReference>
<dbReference type="EC" id="2.4.99.28" evidence="6"/>
<feature type="transmembrane region" description="Helical" evidence="8">
    <location>
        <begin position="128"/>
        <end position="146"/>
    </location>
</feature>
<evidence type="ECO:0000256" key="8">
    <source>
        <dbReference type="SAM" id="Phobius"/>
    </source>
</evidence>
<dbReference type="InterPro" id="IPR018365">
    <property type="entry name" value="Cell_cycle_FtsW-rel_CS"/>
</dbReference>
<dbReference type="STRING" id="29539.SAMN02745716_1409"/>
<organism evidence="9 10">
    <name type="scientific">Thermoleophilum album</name>
    <dbReference type="NCBI Taxonomy" id="29539"/>
    <lineage>
        <taxon>Bacteria</taxon>
        <taxon>Bacillati</taxon>
        <taxon>Actinomycetota</taxon>
        <taxon>Thermoleophilia</taxon>
        <taxon>Thermoleophilales</taxon>
        <taxon>Thermoleophilaceae</taxon>
        <taxon>Thermoleophilum</taxon>
    </lineage>
</organism>
<dbReference type="GO" id="GO:0008360">
    <property type="term" value="P:regulation of cell shape"/>
    <property type="evidence" value="ECO:0007669"/>
    <property type="project" value="UniProtKB-KW"/>
</dbReference>
<dbReference type="AlphaFoldDB" id="A0A1H6FV96"/>
<evidence type="ECO:0000256" key="5">
    <source>
        <dbReference type="ARBA" id="ARBA00023136"/>
    </source>
</evidence>
<comment type="subcellular location">
    <subcellularLocation>
        <location evidence="1">Membrane</location>
        <topology evidence="1">Multi-pass membrane protein</topology>
    </subcellularLocation>
</comment>
<gene>
    <name evidence="9" type="ORF">SAMN02745716_1409</name>
</gene>
<dbReference type="Pfam" id="PF01098">
    <property type="entry name" value="FTSW_RODA_SPOVE"/>
    <property type="match status" value="1"/>
</dbReference>
<feature type="transmembrane region" description="Helical" evidence="8">
    <location>
        <begin position="198"/>
        <end position="219"/>
    </location>
</feature>
<dbReference type="PANTHER" id="PTHR30474">
    <property type="entry name" value="CELL CYCLE PROTEIN"/>
    <property type="match status" value="1"/>
</dbReference>
<feature type="transmembrane region" description="Helical" evidence="8">
    <location>
        <begin position="153"/>
        <end position="171"/>
    </location>
</feature>
<feature type="transmembrane region" description="Helical" evidence="8">
    <location>
        <begin position="20"/>
        <end position="43"/>
    </location>
</feature>
<evidence type="ECO:0000313" key="10">
    <source>
        <dbReference type="Proteomes" id="UP000222056"/>
    </source>
</evidence>
<keyword evidence="5 8" id="KW-0472">Membrane</keyword>
<dbReference type="InterPro" id="IPR001182">
    <property type="entry name" value="FtsW/RodA"/>
</dbReference>
<dbReference type="PANTHER" id="PTHR30474:SF14">
    <property type="entry name" value="CELL CYCLE PROTEIN"/>
    <property type="match status" value="1"/>
</dbReference>
<comment type="catalytic activity">
    <reaction evidence="7">
        <text>[GlcNAc-(1-&gt;4)-Mur2Ac(oyl-L-Ala-gamma-D-Glu-L-Lys-D-Ala-D-Ala)](n)-di-trans,octa-cis-undecaprenyl diphosphate + beta-D-GlcNAc-(1-&gt;4)-Mur2Ac(oyl-L-Ala-gamma-D-Glu-L-Lys-D-Ala-D-Ala)-di-trans,octa-cis-undecaprenyl diphosphate = [GlcNAc-(1-&gt;4)-Mur2Ac(oyl-L-Ala-gamma-D-Glu-L-Lys-D-Ala-D-Ala)](n+1)-di-trans,octa-cis-undecaprenyl diphosphate + di-trans,octa-cis-undecaprenyl diphosphate + H(+)</text>
        <dbReference type="Rhea" id="RHEA:23708"/>
        <dbReference type="Rhea" id="RHEA-COMP:9602"/>
        <dbReference type="Rhea" id="RHEA-COMP:9603"/>
        <dbReference type="ChEBI" id="CHEBI:15378"/>
        <dbReference type="ChEBI" id="CHEBI:58405"/>
        <dbReference type="ChEBI" id="CHEBI:60033"/>
        <dbReference type="ChEBI" id="CHEBI:78435"/>
        <dbReference type="EC" id="2.4.99.28"/>
    </reaction>
</comment>
<keyword evidence="3" id="KW-0133">Cell shape</keyword>
<feature type="transmembrane region" description="Helical" evidence="8">
    <location>
        <begin position="321"/>
        <end position="346"/>
    </location>
</feature>
<evidence type="ECO:0000256" key="4">
    <source>
        <dbReference type="ARBA" id="ARBA00022989"/>
    </source>
</evidence>
<dbReference type="Proteomes" id="UP000222056">
    <property type="component" value="Unassembled WGS sequence"/>
</dbReference>
<dbReference type="PROSITE" id="PS00428">
    <property type="entry name" value="FTSW_RODA_SPOVE"/>
    <property type="match status" value="1"/>
</dbReference>
<dbReference type="EMBL" id="FNWJ01000002">
    <property type="protein sequence ID" value="SEH13933.1"/>
    <property type="molecule type" value="Genomic_DNA"/>
</dbReference>
<feature type="transmembrane region" description="Helical" evidence="8">
    <location>
        <begin position="283"/>
        <end position="309"/>
    </location>
</feature>
<dbReference type="GO" id="GO:0008955">
    <property type="term" value="F:peptidoglycan glycosyltransferase activity"/>
    <property type="evidence" value="ECO:0007669"/>
    <property type="project" value="UniProtKB-EC"/>
</dbReference>
<name>A0A1H6FV96_THEAL</name>
<feature type="transmembrane region" description="Helical" evidence="8">
    <location>
        <begin position="358"/>
        <end position="376"/>
    </location>
</feature>
<evidence type="ECO:0000256" key="7">
    <source>
        <dbReference type="ARBA" id="ARBA00049902"/>
    </source>
</evidence>